<keyword evidence="3" id="KW-1185">Reference proteome</keyword>
<name>A0ABV7N4L4_9STAP</name>
<protein>
    <submittedName>
        <fullName evidence="2">TIGR04104 family putative zinc finger protein</fullName>
    </submittedName>
</protein>
<feature type="transmembrane region" description="Helical" evidence="1">
    <location>
        <begin position="79"/>
        <end position="102"/>
    </location>
</feature>
<sequence>MLPLWKRRGILIRCSSCHESWNIRAVLKRCTTLSPGMECPSCGQMQYLSDRYRERSLMIMMLIPLLMLIPAFFDIPIMAMSILIFATFIVIGIIHIFTIELVSEADIGHQSFY</sequence>
<keyword evidence="1" id="KW-0472">Membrane</keyword>
<keyword evidence="1" id="KW-0812">Transmembrane</keyword>
<keyword evidence="1" id="KW-1133">Transmembrane helix</keyword>
<evidence type="ECO:0000313" key="2">
    <source>
        <dbReference type="EMBL" id="MFC3388545.1"/>
    </source>
</evidence>
<dbReference type="EMBL" id="JBHRVQ010000001">
    <property type="protein sequence ID" value="MFC3388545.1"/>
    <property type="molecule type" value="Genomic_DNA"/>
</dbReference>
<reference evidence="3" key="1">
    <citation type="journal article" date="2019" name="Int. J. Syst. Evol. Microbiol.">
        <title>The Global Catalogue of Microorganisms (GCM) 10K type strain sequencing project: providing services to taxonomists for standard genome sequencing and annotation.</title>
        <authorList>
            <consortium name="The Broad Institute Genomics Platform"/>
            <consortium name="The Broad Institute Genome Sequencing Center for Infectious Disease"/>
            <person name="Wu L."/>
            <person name="Ma J."/>
        </authorList>
    </citation>
    <scope>NUCLEOTIDE SEQUENCE [LARGE SCALE GENOMIC DNA]</scope>
    <source>
        <strain evidence="3">CCM 7756</strain>
    </source>
</reference>
<feature type="transmembrane region" description="Helical" evidence="1">
    <location>
        <begin position="56"/>
        <end position="73"/>
    </location>
</feature>
<evidence type="ECO:0000256" key="1">
    <source>
        <dbReference type="SAM" id="Phobius"/>
    </source>
</evidence>
<gene>
    <name evidence="2" type="ORF">ACFOEO_08185</name>
</gene>
<dbReference type="NCBIfam" id="TIGR04104">
    <property type="entry name" value="cxxc_20_cxxc"/>
    <property type="match status" value="1"/>
</dbReference>
<dbReference type="InterPro" id="IPR026369">
    <property type="entry name" value="CxxC_20_CxxC"/>
</dbReference>
<comment type="caution">
    <text evidence="2">The sequence shown here is derived from an EMBL/GenBank/DDBJ whole genome shotgun (WGS) entry which is preliminary data.</text>
</comment>
<accession>A0ABV7N4L4</accession>
<proteinExistence type="predicted"/>
<organism evidence="2 3">
    <name type="scientific">Salinicoccus sesuvii</name>
    <dbReference type="NCBI Taxonomy" id="868281"/>
    <lineage>
        <taxon>Bacteria</taxon>
        <taxon>Bacillati</taxon>
        <taxon>Bacillota</taxon>
        <taxon>Bacilli</taxon>
        <taxon>Bacillales</taxon>
        <taxon>Staphylococcaceae</taxon>
        <taxon>Salinicoccus</taxon>
    </lineage>
</organism>
<dbReference type="RefSeq" id="WP_380654181.1">
    <property type="nucleotide sequence ID" value="NZ_JBHRVQ010000001.1"/>
</dbReference>
<dbReference type="Proteomes" id="UP001595637">
    <property type="component" value="Unassembled WGS sequence"/>
</dbReference>
<evidence type="ECO:0000313" key="3">
    <source>
        <dbReference type="Proteomes" id="UP001595637"/>
    </source>
</evidence>